<protein>
    <submittedName>
        <fullName evidence="1">Uncharacterized protein</fullName>
    </submittedName>
</protein>
<evidence type="ECO:0000313" key="3">
    <source>
        <dbReference type="Proteomes" id="UP000077384"/>
    </source>
</evidence>
<reference evidence="2 4" key="2">
    <citation type="journal article" date="2016" name="Front. Microbiol.">
        <title>Industrial Acetogenic Biocatalysts: A Comparative Metabolic and Genomic Analysis.</title>
        <authorList>
            <person name="Bengelsdorf F."/>
            <person name="Poehlein A."/>
            <person name="Sonja S."/>
            <person name="Erz C."/>
            <person name="Hummel T."/>
            <person name="Hoffmeister S."/>
            <person name="Daniel R."/>
            <person name="Durre P."/>
        </authorList>
    </citation>
    <scope>NUCLEOTIDE SEQUENCE [LARGE SCALE GENOMIC DNA]</scope>
    <source>
        <strain evidence="2 4">PTA-10522</strain>
    </source>
</reference>
<dbReference type="EMBL" id="LROR01000034">
    <property type="protein sequence ID" value="OBR96328.1"/>
    <property type="molecule type" value="Genomic_DNA"/>
</dbReference>
<sequence>MAVEFNFNKLKNVYVATLESLDKALAFDLKVGRGRFLFMMFLSEEDKESKDILFLYMRNTRIMRRIKLYGNHTMGTFKAYINEDVQNCLIQELQLEHTGGNFNFINFLSQINEAIPQETNIADKIKALRDNCNIIRTLNVIDEADKTVLIGERKLSIGTPQDKTLRKLYMYTNSSLEDITELIGLLKKMNMTVAWTTEENRYREADIRIMIENLR</sequence>
<proteinExistence type="predicted"/>
<comment type="caution">
    <text evidence="1">The sequence shown here is derived from an EMBL/GenBank/DDBJ whole genome shotgun (WGS) entry which is preliminary data.</text>
</comment>
<keyword evidence="4" id="KW-1185">Reference proteome</keyword>
<dbReference type="EMBL" id="LITQ01000012">
    <property type="protein sequence ID" value="OAA93539.1"/>
    <property type="molecule type" value="Genomic_DNA"/>
</dbReference>
<dbReference type="PATRIC" id="fig|1705578.3.peg.4404"/>
<evidence type="ECO:0000313" key="4">
    <source>
        <dbReference type="Proteomes" id="UP000093694"/>
    </source>
</evidence>
<dbReference type="AlphaFoldDB" id="A0A166TD91"/>
<dbReference type="Proteomes" id="UP000093694">
    <property type="component" value="Unassembled WGS sequence"/>
</dbReference>
<dbReference type="Proteomes" id="UP000077384">
    <property type="component" value="Unassembled WGS sequence"/>
</dbReference>
<accession>A0A166TD91</accession>
<organism evidence="1 3">
    <name type="scientific">Clostridium coskatii</name>
    <dbReference type="NCBI Taxonomy" id="1705578"/>
    <lineage>
        <taxon>Bacteria</taxon>
        <taxon>Bacillati</taxon>
        <taxon>Bacillota</taxon>
        <taxon>Clostridia</taxon>
        <taxon>Eubacteriales</taxon>
        <taxon>Clostridiaceae</taxon>
        <taxon>Clostridium</taxon>
    </lineage>
</organism>
<gene>
    <name evidence="2" type="ORF">CLCOS_10410</name>
    <name evidence="1" type="ORF">WX73_04304</name>
</gene>
<evidence type="ECO:0000313" key="2">
    <source>
        <dbReference type="EMBL" id="OBR96328.1"/>
    </source>
</evidence>
<name>A0A166TD91_9CLOT</name>
<dbReference type="RefSeq" id="WP_063600900.1">
    <property type="nucleotide sequence ID" value="NZ_LITQ01000012.1"/>
</dbReference>
<reference evidence="1 3" key="1">
    <citation type="journal article" date="2015" name="Biotechnol. Bioeng.">
        <title>Genome sequence and phenotypic characterization of Caulobacter segnis.</title>
        <authorList>
            <person name="Patel S."/>
            <person name="Fletcher B."/>
            <person name="Scott D.C."/>
            <person name="Ely B."/>
        </authorList>
    </citation>
    <scope>NUCLEOTIDE SEQUENCE [LARGE SCALE GENOMIC DNA]</scope>
    <source>
        <strain evidence="1 3">PS02</strain>
    </source>
</reference>
<evidence type="ECO:0000313" key="1">
    <source>
        <dbReference type="EMBL" id="OAA93539.1"/>
    </source>
</evidence>